<evidence type="ECO:0000256" key="10">
    <source>
        <dbReference type="ARBA" id="ARBA00022842"/>
    </source>
</evidence>
<keyword evidence="19" id="KW-1185">Reference proteome</keyword>
<comment type="catalytic activity">
    <reaction evidence="12">
        <text>L-threonyl-[protein] + ATP = O-phospho-L-threonyl-[protein] + ADP + H(+)</text>
        <dbReference type="Rhea" id="RHEA:46608"/>
        <dbReference type="Rhea" id="RHEA-COMP:11060"/>
        <dbReference type="Rhea" id="RHEA-COMP:11605"/>
        <dbReference type="ChEBI" id="CHEBI:15378"/>
        <dbReference type="ChEBI" id="CHEBI:30013"/>
        <dbReference type="ChEBI" id="CHEBI:30616"/>
        <dbReference type="ChEBI" id="CHEBI:61977"/>
        <dbReference type="ChEBI" id="CHEBI:456216"/>
        <dbReference type="EC" id="2.7.11.1"/>
    </reaction>
</comment>
<dbReference type="InterPro" id="IPR011009">
    <property type="entry name" value="Kinase-like_dom_sf"/>
</dbReference>
<keyword evidence="11" id="KW-0810">Translation regulation</keyword>
<dbReference type="GO" id="GO:0004674">
    <property type="term" value="F:protein serine/threonine kinase activity"/>
    <property type="evidence" value="ECO:0007669"/>
    <property type="project" value="UniProtKB-KW"/>
</dbReference>
<dbReference type="InterPro" id="IPR050205">
    <property type="entry name" value="CDPK_Ser/Thr_kinases"/>
</dbReference>
<feature type="region of interest" description="Disordered" evidence="16">
    <location>
        <begin position="929"/>
        <end position="959"/>
    </location>
</feature>
<keyword evidence="8 18" id="KW-0418">Kinase</keyword>
<dbReference type="GO" id="GO:0006417">
    <property type="term" value="P:regulation of translation"/>
    <property type="evidence" value="ECO:0007669"/>
    <property type="project" value="UniProtKB-KW"/>
</dbReference>
<dbReference type="GO" id="GO:0046872">
    <property type="term" value="F:metal ion binding"/>
    <property type="evidence" value="ECO:0007669"/>
    <property type="project" value="UniProtKB-KW"/>
</dbReference>
<keyword evidence="6 14" id="KW-0479">Metal-binding</keyword>
<dbReference type="InterPro" id="IPR008271">
    <property type="entry name" value="Ser/Thr_kinase_AS"/>
</dbReference>
<feature type="non-terminal residue" evidence="18">
    <location>
        <position position="959"/>
    </location>
</feature>
<name>A0A8J7T776_ATRSP</name>
<keyword evidence="5" id="KW-0808">Transferase</keyword>
<dbReference type="InterPro" id="IPR017441">
    <property type="entry name" value="Protein_kinase_ATP_BS"/>
</dbReference>
<keyword evidence="4" id="KW-0723">Serine/threonine-protein kinase</keyword>
<dbReference type="FunFam" id="1.10.510.10:FF:000119">
    <property type="entry name" value="Putative map kinase-interacting serine/threonine-protein kinase 1"/>
    <property type="match status" value="1"/>
</dbReference>
<feature type="region of interest" description="Disordered" evidence="16">
    <location>
        <begin position="506"/>
        <end position="526"/>
    </location>
</feature>
<organism evidence="18 19">
    <name type="scientific">Atractosteus spatula</name>
    <name type="common">Alligator gar</name>
    <name type="synonym">Lepisosteus spatula</name>
    <dbReference type="NCBI Taxonomy" id="7917"/>
    <lineage>
        <taxon>Eukaryota</taxon>
        <taxon>Metazoa</taxon>
        <taxon>Chordata</taxon>
        <taxon>Craniata</taxon>
        <taxon>Vertebrata</taxon>
        <taxon>Euteleostomi</taxon>
        <taxon>Actinopterygii</taxon>
        <taxon>Neopterygii</taxon>
        <taxon>Holostei</taxon>
        <taxon>Semionotiformes</taxon>
        <taxon>Lepisosteidae</taxon>
        <taxon>Atractosteus</taxon>
    </lineage>
</organism>
<evidence type="ECO:0000256" key="16">
    <source>
        <dbReference type="SAM" id="MobiDB-lite"/>
    </source>
</evidence>
<evidence type="ECO:0000256" key="3">
    <source>
        <dbReference type="ARBA" id="ARBA00012513"/>
    </source>
</evidence>
<dbReference type="SUPFAM" id="SSF56112">
    <property type="entry name" value="Protein kinase-like (PK-like)"/>
    <property type="match status" value="1"/>
</dbReference>
<protein>
    <recommendedName>
        <fullName evidence="3">non-specific serine/threonine protein kinase</fullName>
        <ecNumber evidence="3">2.7.11.1</ecNumber>
    </recommendedName>
</protein>
<dbReference type="AlphaFoldDB" id="A0A8J7T776"/>
<comment type="catalytic activity">
    <reaction evidence="13">
        <text>L-seryl-[protein] + ATP = O-phospho-L-seryl-[protein] + ADP + H(+)</text>
        <dbReference type="Rhea" id="RHEA:17989"/>
        <dbReference type="Rhea" id="RHEA-COMP:9863"/>
        <dbReference type="Rhea" id="RHEA-COMP:11604"/>
        <dbReference type="ChEBI" id="CHEBI:15378"/>
        <dbReference type="ChEBI" id="CHEBI:29999"/>
        <dbReference type="ChEBI" id="CHEBI:30616"/>
        <dbReference type="ChEBI" id="CHEBI:83421"/>
        <dbReference type="ChEBI" id="CHEBI:456216"/>
        <dbReference type="EC" id="2.7.11.1"/>
    </reaction>
</comment>
<evidence type="ECO:0000256" key="1">
    <source>
        <dbReference type="ARBA" id="ARBA00001946"/>
    </source>
</evidence>
<dbReference type="PANTHER" id="PTHR24349">
    <property type="entry name" value="SERINE/THREONINE-PROTEIN KINASE"/>
    <property type="match status" value="1"/>
</dbReference>
<gene>
    <name evidence="18" type="primary">Mknk1</name>
    <name evidence="18" type="ORF">GTO95_0013221</name>
</gene>
<evidence type="ECO:0000256" key="9">
    <source>
        <dbReference type="ARBA" id="ARBA00022840"/>
    </source>
</evidence>
<reference evidence="18" key="1">
    <citation type="journal article" date="2021" name="Cell">
        <title>Tracing the genetic footprints of vertebrate landing in non-teleost ray-finned fishes.</title>
        <authorList>
            <person name="Bi X."/>
            <person name="Wang K."/>
            <person name="Yang L."/>
            <person name="Pan H."/>
            <person name="Jiang H."/>
            <person name="Wei Q."/>
            <person name="Fang M."/>
            <person name="Yu H."/>
            <person name="Zhu C."/>
            <person name="Cai Y."/>
            <person name="He Y."/>
            <person name="Gan X."/>
            <person name="Zeng H."/>
            <person name="Yu D."/>
            <person name="Zhu Y."/>
            <person name="Jiang H."/>
            <person name="Qiu Q."/>
            <person name="Yang H."/>
            <person name="Zhang Y.E."/>
            <person name="Wang W."/>
            <person name="Zhu M."/>
            <person name="He S."/>
            <person name="Zhang G."/>
        </authorList>
    </citation>
    <scope>NUCLEOTIDE SEQUENCE</scope>
    <source>
        <strain evidence="18">Allg_001</strain>
    </source>
</reference>
<evidence type="ECO:0000256" key="2">
    <source>
        <dbReference type="ARBA" id="ARBA00006692"/>
    </source>
</evidence>
<evidence type="ECO:0000313" key="18">
    <source>
        <dbReference type="EMBL" id="MBN3313283.1"/>
    </source>
</evidence>
<evidence type="ECO:0000256" key="11">
    <source>
        <dbReference type="ARBA" id="ARBA00022845"/>
    </source>
</evidence>
<dbReference type="Pfam" id="PF03637">
    <property type="entry name" value="Mob1_phocein"/>
    <property type="match status" value="1"/>
</dbReference>
<comment type="cofactor">
    <cofactor evidence="1">
        <name>Mg(2+)</name>
        <dbReference type="ChEBI" id="CHEBI:18420"/>
    </cofactor>
</comment>
<dbReference type="Proteomes" id="UP000736164">
    <property type="component" value="Unassembled WGS sequence"/>
</dbReference>
<feature type="compositionally biased region" description="Polar residues" evidence="16">
    <location>
        <begin position="950"/>
        <end position="959"/>
    </location>
</feature>
<accession>A0A8J7T776</accession>
<feature type="binding site" evidence="14">
    <location>
        <position position="359"/>
    </location>
    <ligand>
        <name>Zn(2+)</name>
        <dbReference type="ChEBI" id="CHEBI:29105"/>
    </ligand>
</feature>
<evidence type="ECO:0000259" key="17">
    <source>
        <dbReference type="PROSITE" id="PS50011"/>
    </source>
</evidence>
<dbReference type="Gene3D" id="3.30.200.20">
    <property type="entry name" value="Phosphorylase Kinase, domain 1"/>
    <property type="match status" value="1"/>
</dbReference>
<feature type="non-terminal residue" evidence="18">
    <location>
        <position position="1"/>
    </location>
</feature>
<keyword evidence="7 15" id="KW-0547">Nucleotide-binding</keyword>
<dbReference type="FunFam" id="1.20.140.30:FF:000001">
    <property type="entry name" value="MOB kinase activator 1A"/>
    <property type="match status" value="1"/>
</dbReference>
<dbReference type="EMBL" id="JAAWVO010011080">
    <property type="protein sequence ID" value="MBN3313283.1"/>
    <property type="molecule type" value="Genomic_DNA"/>
</dbReference>
<feature type="binding site" evidence="14">
    <location>
        <position position="277"/>
    </location>
    <ligand>
        <name>Zn(2+)</name>
        <dbReference type="ChEBI" id="CHEBI:29105"/>
    </ligand>
</feature>
<dbReference type="PROSITE" id="PS00107">
    <property type="entry name" value="PROTEIN_KINASE_ATP"/>
    <property type="match status" value="1"/>
</dbReference>
<dbReference type="InterPro" id="IPR005301">
    <property type="entry name" value="MOB_kinase_act_fam"/>
</dbReference>
<dbReference type="PROSITE" id="PS00108">
    <property type="entry name" value="PROTEIN_KINASE_ST"/>
    <property type="match status" value="1"/>
</dbReference>
<evidence type="ECO:0000256" key="12">
    <source>
        <dbReference type="ARBA" id="ARBA00047899"/>
    </source>
</evidence>
<dbReference type="SMART" id="SM01388">
    <property type="entry name" value="Mob1_phocein"/>
    <property type="match status" value="1"/>
</dbReference>
<keyword evidence="9 15" id="KW-0067">ATP-binding</keyword>
<comment type="caution">
    <text evidence="18">The sequence shown here is derived from an EMBL/GenBank/DDBJ whole genome shotgun (WGS) entry which is preliminary data.</text>
</comment>
<evidence type="ECO:0000256" key="8">
    <source>
        <dbReference type="ARBA" id="ARBA00022777"/>
    </source>
</evidence>
<evidence type="ECO:0000256" key="13">
    <source>
        <dbReference type="ARBA" id="ARBA00048679"/>
    </source>
</evidence>
<keyword evidence="14" id="KW-0862">Zinc</keyword>
<sequence>LNASVLLELVCWFHHNPAGLVQPVSLAEREGGGRTVRIQPLVQGSASGMRMTENDERVKNQHKNSRLLATVDAGGRHHLPIELEDRCLTAQLPGTQPKASQGITQGGDRKGADSYLFLFVQQAGERFHAEERAGPLPPSTRCFRGQRALLLEEELDRSVGTSHPESRTPRGFPDKYPGIFPLPLPLALNRMALCLGQVFSKDKTFRPRKRFEPGTQRFELYKKAQASLKSGLDLRKVVQLPEGESINDWIAVHVVDFFNRINLIYGTVSEFCTERSCPVMSGGQRYEYRWQDGHLYKKPTKLPALQYMNLLMDWIETLINNENIFPTRIGVPFPKNFQQVCKKILSRLFRVFVHVYIHHFDRICSMGAEAHINTCYKHYYYFITEFSLIEHSELEPLLAEMVRHSKIAELQAFQHTLQLQNGSLAAVPAGGGCAGLAALPQSSAVTSEELAPDTGATTEFEPMSIVLSGQVLLCFVPQHCSTLMCLPTFIPPMEFPASAAPAVGAREPLSIPDSGKKRKKKRKTKATDSFTGNFNDVYKLTDELLGQGAYAKVQGCVSLQNGKEFAAKIIEKNVGHSRSRVFREVETLYQCQGSRNILELIEFFEDETRFYLVFEKLRGGSILTHIQSRKHFDEREASRVVRDIATALDFLHTKGEFAPAGGGQSLARLARSPLACGTLGPLPCMTGGPWLASDCHSGTASIAHRDLKPENILCEFTDQVSPVKICDFDLGSGVKLSSACTPITTPELTTPCGSAEYMAPEVVEVFTDEASFYDKRCDLWSLGVILYILLSGCPPFTGHCGTDCGWERGETCRACQNNLFESIQEGKYEFPEKDWAHISEGAKDLISKLLVRDAKQRLSAAQVLQHPWVQGNAPERGLPTPHVLQRNSSTKDLTQFAADAIAFNRQLSQHDEEQEDMTAIICSMRLSPPSNSRLARRRAQTHALRAEDFQSGSDASGLF</sequence>
<feature type="binding site" evidence="14">
    <location>
        <position position="272"/>
    </location>
    <ligand>
        <name>Zn(2+)</name>
        <dbReference type="ChEBI" id="CHEBI:29105"/>
    </ligand>
</feature>
<proteinExistence type="inferred from homology"/>
<dbReference type="PROSITE" id="PS50011">
    <property type="entry name" value="PROTEIN_KINASE_DOM"/>
    <property type="match status" value="1"/>
</dbReference>
<evidence type="ECO:0000256" key="5">
    <source>
        <dbReference type="ARBA" id="ARBA00022679"/>
    </source>
</evidence>
<evidence type="ECO:0000256" key="6">
    <source>
        <dbReference type="ARBA" id="ARBA00022723"/>
    </source>
</evidence>
<evidence type="ECO:0000313" key="19">
    <source>
        <dbReference type="Proteomes" id="UP000736164"/>
    </source>
</evidence>
<dbReference type="Pfam" id="PF00069">
    <property type="entry name" value="Pkinase"/>
    <property type="match status" value="2"/>
</dbReference>
<evidence type="ECO:0000256" key="4">
    <source>
        <dbReference type="ARBA" id="ARBA00022527"/>
    </source>
</evidence>
<dbReference type="Gene3D" id="1.20.140.30">
    <property type="entry name" value="MOB kinase activator"/>
    <property type="match status" value="1"/>
</dbReference>
<feature type="binding site" evidence="15">
    <location>
        <position position="568"/>
    </location>
    <ligand>
        <name>ATP</name>
        <dbReference type="ChEBI" id="CHEBI:30616"/>
    </ligand>
</feature>
<dbReference type="EC" id="2.7.11.1" evidence="3"/>
<dbReference type="InterPro" id="IPR036703">
    <property type="entry name" value="MOB_kinase_act_sf"/>
</dbReference>
<comment type="similarity">
    <text evidence="2">Belongs to the protein kinase superfamily. CAMK Ser/Thr protein kinase family.</text>
</comment>
<dbReference type="FunFam" id="3.30.200.20:FF:000093">
    <property type="entry name" value="Putative map kinase-interacting serine/threonine-protein kinase 1"/>
    <property type="match status" value="1"/>
</dbReference>
<dbReference type="Gene3D" id="1.10.510.10">
    <property type="entry name" value="Transferase(Phosphotransferase) domain 1"/>
    <property type="match status" value="1"/>
</dbReference>
<dbReference type="GO" id="GO:0005524">
    <property type="term" value="F:ATP binding"/>
    <property type="evidence" value="ECO:0007669"/>
    <property type="project" value="UniProtKB-UniRule"/>
</dbReference>
<evidence type="ECO:0000256" key="15">
    <source>
        <dbReference type="PROSITE-ProRule" id="PRU10141"/>
    </source>
</evidence>
<evidence type="ECO:0000256" key="14">
    <source>
        <dbReference type="PIRSR" id="PIRSR605301-1"/>
    </source>
</evidence>
<dbReference type="SUPFAM" id="SSF101152">
    <property type="entry name" value="Mob1/phocein"/>
    <property type="match status" value="1"/>
</dbReference>
<dbReference type="SMART" id="SM00220">
    <property type="entry name" value="S_TKc"/>
    <property type="match status" value="1"/>
</dbReference>
<feature type="domain" description="Protein kinase" evidence="17">
    <location>
        <begin position="539"/>
        <end position="869"/>
    </location>
</feature>
<evidence type="ECO:0000256" key="7">
    <source>
        <dbReference type="ARBA" id="ARBA00022741"/>
    </source>
</evidence>
<feature type="binding site" evidence="14">
    <location>
        <position position="354"/>
    </location>
    <ligand>
        <name>Zn(2+)</name>
        <dbReference type="ChEBI" id="CHEBI:29105"/>
    </ligand>
</feature>
<dbReference type="InterPro" id="IPR000719">
    <property type="entry name" value="Prot_kinase_dom"/>
</dbReference>
<keyword evidence="10" id="KW-0460">Magnesium</keyword>